<dbReference type="SUPFAM" id="SSF51197">
    <property type="entry name" value="Clavaminate synthase-like"/>
    <property type="match status" value="1"/>
</dbReference>
<evidence type="ECO:0000313" key="3">
    <source>
        <dbReference type="Proteomes" id="UP000014318"/>
    </source>
</evidence>
<organism evidence="1 4">
    <name type="scientific">Synechococcus phage S-CAM8</name>
    <dbReference type="NCBI Taxonomy" id="754038"/>
    <lineage>
        <taxon>Viruses</taxon>
        <taxon>Duplodnaviria</taxon>
        <taxon>Heunggongvirae</taxon>
        <taxon>Uroviricota</taxon>
        <taxon>Caudoviricetes</taxon>
        <taxon>Pantevenvirales</taxon>
        <taxon>Kyanoviridae</taxon>
        <taxon>Neritesvirus</taxon>
        <taxon>Neritesvirus scam8</taxon>
    </lineage>
</organism>
<dbReference type="GeneID" id="16045107"/>
<dbReference type="Gene3D" id="2.60.120.620">
    <property type="entry name" value="q2cbj1_9rhob like domain"/>
    <property type="match status" value="1"/>
</dbReference>
<dbReference type="InterPro" id="IPR012668">
    <property type="entry name" value="CHP02466"/>
</dbReference>
<reference evidence="1 4" key="2">
    <citation type="submission" date="2010-12" db="EMBL/GenBank/DDBJ databases">
        <title>The Genome Sequence of Synechococcus phage S-CAM8 0608SB47.</title>
        <authorList>
            <consortium name="The Broad Institute Genome Sequencing Platform"/>
            <person name="Henn M.R."/>
            <person name="Martiny J."/>
            <person name="Weihe C."/>
            <person name="Levin J."/>
            <person name="Malboeuf C."/>
            <person name="Casali M."/>
            <person name="Russ C."/>
            <person name="Lennon N."/>
            <person name="Chapman S.B."/>
            <person name="Erlich R."/>
            <person name="Young S.K."/>
            <person name="Yandava C."/>
            <person name="Zeng Q."/>
            <person name="Alvarado L."/>
            <person name="Anderson S."/>
            <person name="Berlin A."/>
            <person name="Chen Z."/>
            <person name="Freedman E."/>
            <person name="Gellesch M."/>
            <person name="Goldberg J."/>
            <person name="Green L."/>
            <person name="Griggs A."/>
            <person name="Gujja S."/>
            <person name="Heilman E.R."/>
            <person name="Heiman D."/>
            <person name="Hollinger A."/>
            <person name="Howarth C."/>
            <person name="Larson L."/>
            <person name="Mehta T."/>
            <person name="Pearson M."/>
            <person name="Roberts A."/>
            <person name="Ryan E."/>
            <person name="Saif S."/>
            <person name="Shea T."/>
            <person name="Shenoy N."/>
            <person name="Sisk P."/>
            <person name="Stolte C."/>
            <person name="Sykes S."/>
            <person name="White J."/>
            <person name="Haas B."/>
            <person name="Nusbaum C."/>
            <person name="Birren B."/>
        </authorList>
    </citation>
    <scope>NUCLEOTIDE SEQUENCE [LARGE SCALE GENOMIC DNA]</scope>
    <source>
        <strain evidence="1 4">0608SB47</strain>
    </source>
</reference>
<protein>
    <submittedName>
        <fullName evidence="1">Uncharacterized protein</fullName>
    </submittedName>
</protein>
<evidence type="ECO:0000313" key="1">
    <source>
        <dbReference type="EMBL" id="AET72631.1"/>
    </source>
</evidence>
<dbReference type="Proteomes" id="UP000297591">
    <property type="component" value="Segment"/>
</dbReference>
<dbReference type="RefSeq" id="YP_008125575.1">
    <property type="nucleotide sequence ID" value="NC_021530.1"/>
</dbReference>
<dbReference type="EMBL" id="HQ634178">
    <property type="protein sequence ID" value="AGN33882.1"/>
    <property type="molecule type" value="Genomic_DNA"/>
</dbReference>
<proteinExistence type="predicted"/>
<dbReference type="KEGG" id="vg:16045107"/>
<dbReference type="Pfam" id="PF13759">
    <property type="entry name" value="2OG-FeII_Oxy_5"/>
    <property type="match status" value="1"/>
</dbReference>
<accession>G8EXU1</accession>
<evidence type="ECO:0000313" key="2">
    <source>
        <dbReference type="EMBL" id="AGN33882.1"/>
    </source>
</evidence>
<dbReference type="OrthoDB" id="12155at10239"/>
<name>G8EXU1_9CAUD</name>
<evidence type="ECO:0000313" key="4">
    <source>
        <dbReference type="Proteomes" id="UP000297591"/>
    </source>
</evidence>
<dbReference type="EMBL" id="JF974299">
    <property type="protein sequence ID" value="AET72631.1"/>
    <property type="molecule type" value="Genomic_DNA"/>
</dbReference>
<sequence length="189" mass="22105">MTFIMKNLFSNNFYFQYRLPNYDAFRETLLSAKSHGDEDFTWGELCKVKRESYNIDDWLDVLVEPVKLLSQELKITFGANISHPWVNMYERGGFQEIHYHDDCDIAAVVFLNDGPDFGKFYFWDANHTAFTKPWIKMITKMGLSNIYYPEVRAGDIILFPSHMMHGVSPHNSDIVRKTLSFNIVVNNVE</sequence>
<gene>
    <name evidence="2" type="ORF">SXCG_00042</name>
    <name evidence="1" type="ORF">SXFG_00081</name>
</gene>
<reference evidence="2 3" key="1">
    <citation type="submission" date="2010-11" db="EMBL/GenBank/DDBJ databases">
        <title>The Genome Sequence of Synechococcus phage S-CAM8 0608BI06.</title>
        <authorList>
            <consortium name="The Broad Institute Genome Sequencing Platform"/>
            <person name="Henn M.R."/>
            <person name="Martiny J."/>
            <person name="Weihe C."/>
            <person name="Levin J."/>
            <person name="Malboeuf C."/>
            <person name="Casali M."/>
            <person name="Russ C."/>
            <person name="Lennon N."/>
            <person name="Chapman S.B."/>
            <person name="Erlich R."/>
            <person name="Young S.K."/>
            <person name="Yandava C."/>
            <person name="Zeng Q."/>
            <person name="Alvarado L."/>
            <person name="Anderson S."/>
            <person name="Berlin A."/>
            <person name="Chen Z."/>
            <person name="Freedman E."/>
            <person name="Gellesch M."/>
            <person name="Goldberg J."/>
            <person name="Green L."/>
            <person name="Griggs A."/>
            <person name="Gujja S."/>
            <person name="Heilman E.R."/>
            <person name="Heiman D."/>
            <person name="Hollinger A."/>
            <person name="Howarth C."/>
            <person name="Larson L."/>
            <person name="Mehta T."/>
            <person name="Pearson M."/>
            <person name="Roberts A."/>
            <person name="Ryan E."/>
            <person name="Saif S."/>
            <person name="Shea T."/>
            <person name="Shenoy N."/>
            <person name="Sisk P."/>
            <person name="Stolte C."/>
            <person name="Sykes S."/>
            <person name="White J."/>
            <person name="Haas B."/>
            <person name="Nusbaum C."/>
            <person name="Birren B."/>
        </authorList>
    </citation>
    <scope>NUCLEOTIDE SEQUENCE [LARGE SCALE GENOMIC DNA]</scope>
    <source>
        <strain evidence="2">S-CAM8 06008BI06</strain>
    </source>
</reference>
<dbReference type="Proteomes" id="UP000014318">
    <property type="component" value="Segment"/>
</dbReference>
<keyword evidence="3" id="KW-1185">Reference proteome</keyword>